<feature type="region of interest" description="Disordered" evidence="1">
    <location>
        <begin position="1"/>
        <end position="20"/>
    </location>
</feature>
<evidence type="ECO:0000256" key="1">
    <source>
        <dbReference type="SAM" id="MobiDB-lite"/>
    </source>
</evidence>
<evidence type="ECO:0000256" key="2">
    <source>
        <dbReference type="SAM" id="Phobius"/>
    </source>
</evidence>
<name>A0ABU5GD02_9ACTO</name>
<accession>A0ABU5GD02</accession>
<dbReference type="SUPFAM" id="SSF54427">
    <property type="entry name" value="NTF2-like"/>
    <property type="match status" value="1"/>
</dbReference>
<reference evidence="3 4" key="1">
    <citation type="submission" date="2023-10" db="EMBL/GenBank/DDBJ databases">
        <title>Whole Genome based description of the genera Actinobaculum and Actinotignum reveals a complex phylogenetic relationship within the species included in the genus Actinotignum.</title>
        <authorList>
            <person name="Jensen C.S."/>
            <person name="Dargis R."/>
            <person name="Kemp M."/>
            <person name="Christensen J.J."/>
        </authorList>
    </citation>
    <scope>NUCLEOTIDE SEQUENCE [LARGE SCALE GENOMIC DNA]</scope>
    <source>
        <strain evidence="3 4">SLA_B089</strain>
    </source>
</reference>
<dbReference type="InterPro" id="IPR032710">
    <property type="entry name" value="NTF2-like_dom_sf"/>
</dbReference>
<organism evidence="3 4">
    <name type="scientific">Actinotignum timonense</name>
    <dbReference type="NCBI Taxonomy" id="1870995"/>
    <lineage>
        <taxon>Bacteria</taxon>
        <taxon>Bacillati</taxon>
        <taxon>Actinomycetota</taxon>
        <taxon>Actinomycetes</taxon>
        <taxon>Actinomycetales</taxon>
        <taxon>Actinomycetaceae</taxon>
        <taxon>Actinotignum</taxon>
    </lineage>
</organism>
<feature type="compositionally biased region" description="Gly residues" evidence="1">
    <location>
        <begin position="69"/>
        <end position="90"/>
    </location>
</feature>
<keyword evidence="2" id="KW-1133">Transmembrane helix</keyword>
<feature type="compositionally biased region" description="Basic and acidic residues" evidence="1">
    <location>
        <begin position="7"/>
        <end position="16"/>
    </location>
</feature>
<keyword evidence="4" id="KW-1185">Reference proteome</keyword>
<gene>
    <name evidence="3" type="ORF">R6P33_06515</name>
</gene>
<feature type="transmembrane region" description="Helical" evidence="2">
    <location>
        <begin position="30"/>
        <end position="56"/>
    </location>
</feature>
<proteinExistence type="predicted"/>
<comment type="caution">
    <text evidence="3">The sequence shown here is derived from an EMBL/GenBank/DDBJ whole genome shotgun (WGS) entry which is preliminary data.</text>
</comment>
<evidence type="ECO:0000313" key="4">
    <source>
        <dbReference type="Proteomes" id="UP001284901"/>
    </source>
</evidence>
<evidence type="ECO:0008006" key="5">
    <source>
        <dbReference type="Google" id="ProtNLM"/>
    </source>
</evidence>
<dbReference type="Proteomes" id="UP001284901">
    <property type="component" value="Unassembled WGS sequence"/>
</dbReference>
<feature type="region of interest" description="Disordered" evidence="1">
    <location>
        <begin position="58"/>
        <end position="116"/>
    </location>
</feature>
<sequence length="229" mass="23329">MAGTVVKRREASRARDVGGVGGASDGRVAMLVRLCVLGLVAGVLAGMALGALVPAVKKASTEPVRGEDPGYGDGAASGEGPGYGDGPGRGEGPERGDRSVLGQGLARGSGANTEPEPDALAVARQLVAARDAAIGAGDIAALNALNMPDGEAAAADAKLRRVLESTPVAQVETEVREASWVGENLLEVVTVQHRLILASGETIGPQPERCARWQLSPQPWRVVAVHPCP</sequence>
<keyword evidence="2" id="KW-0812">Transmembrane</keyword>
<keyword evidence="2" id="KW-0472">Membrane</keyword>
<dbReference type="RefSeq" id="WP_284896572.1">
    <property type="nucleotide sequence ID" value="NZ_JASOKW010000005.1"/>
</dbReference>
<protein>
    <recommendedName>
        <fullName evidence="5">DUF4440 domain-containing protein</fullName>
    </recommendedName>
</protein>
<evidence type="ECO:0000313" key="3">
    <source>
        <dbReference type="EMBL" id="MDY5146665.1"/>
    </source>
</evidence>
<dbReference type="EMBL" id="JAWNFY010000016">
    <property type="protein sequence ID" value="MDY5146665.1"/>
    <property type="molecule type" value="Genomic_DNA"/>
</dbReference>